<evidence type="ECO:0000313" key="4">
    <source>
        <dbReference type="Proteomes" id="UP000008827"/>
    </source>
</evidence>
<accession>A0A2K7KE26</accession>
<gene>
    <name evidence="2" type="ORF">GLYMA_06G248000</name>
</gene>
<reference evidence="3" key="2">
    <citation type="submission" date="2018-02" db="UniProtKB">
        <authorList>
            <consortium name="EnsemblPlants"/>
        </authorList>
    </citation>
    <scope>IDENTIFICATION</scope>
    <source>
        <strain evidence="3">Williams 82</strain>
    </source>
</reference>
<organism evidence="2">
    <name type="scientific">Glycine max</name>
    <name type="common">Soybean</name>
    <name type="synonym">Glycine hispida</name>
    <dbReference type="NCBI Taxonomy" id="3847"/>
    <lineage>
        <taxon>Eukaryota</taxon>
        <taxon>Viridiplantae</taxon>
        <taxon>Streptophyta</taxon>
        <taxon>Embryophyta</taxon>
        <taxon>Tracheophyta</taxon>
        <taxon>Spermatophyta</taxon>
        <taxon>Magnoliopsida</taxon>
        <taxon>eudicotyledons</taxon>
        <taxon>Gunneridae</taxon>
        <taxon>Pentapetalae</taxon>
        <taxon>rosids</taxon>
        <taxon>fabids</taxon>
        <taxon>Fabales</taxon>
        <taxon>Fabaceae</taxon>
        <taxon>Papilionoideae</taxon>
        <taxon>50 kb inversion clade</taxon>
        <taxon>NPAAA clade</taxon>
        <taxon>indigoferoid/millettioid clade</taxon>
        <taxon>Phaseoleae</taxon>
        <taxon>Glycine</taxon>
        <taxon>Glycine subgen. Soja</taxon>
    </lineage>
</organism>
<keyword evidence="4" id="KW-1185">Reference proteome</keyword>
<reference evidence="2 3" key="1">
    <citation type="journal article" date="2010" name="Nature">
        <title>Genome sequence of the palaeopolyploid soybean.</title>
        <authorList>
            <person name="Schmutz J."/>
            <person name="Cannon S.B."/>
            <person name="Schlueter J."/>
            <person name="Ma J."/>
            <person name="Mitros T."/>
            <person name="Nelson W."/>
            <person name="Hyten D.L."/>
            <person name="Song Q."/>
            <person name="Thelen J.J."/>
            <person name="Cheng J."/>
            <person name="Xu D."/>
            <person name="Hellsten U."/>
            <person name="May G.D."/>
            <person name="Yu Y."/>
            <person name="Sakurai T."/>
            <person name="Umezawa T."/>
            <person name="Bhattacharyya M.K."/>
            <person name="Sandhu D."/>
            <person name="Valliyodan B."/>
            <person name="Lindquist E."/>
            <person name="Peto M."/>
            <person name="Grant D."/>
            <person name="Shu S."/>
            <person name="Goodstein D."/>
            <person name="Barry K."/>
            <person name="Futrell-Griggs M."/>
            <person name="Abernathy B."/>
            <person name="Du J."/>
            <person name="Tian Z."/>
            <person name="Zhu L."/>
            <person name="Gill N."/>
            <person name="Joshi T."/>
            <person name="Libault M."/>
            <person name="Sethuraman A."/>
            <person name="Zhang X.-C."/>
            <person name="Shinozaki K."/>
            <person name="Nguyen H.T."/>
            <person name="Wing R.A."/>
            <person name="Cregan P."/>
            <person name="Specht J."/>
            <person name="Grimwood J."/>
            <person name="Rokhsar D."/>
            <person name="Stacey G."/>
            <person name="Shoemaker R.C."/>
            <person name="Jackson S.A."/>
        </authorList>
    </citation>
    <scope>NUCLEOTIDE SEQUENCE</scope>
    <source>
        <strain evidence="3">cv. Williams 82</strain>
        <tissue evidence="2">Callus</tissue>
    </source>
</reference>
<dbReference type="Gramene" id="KRH55346">
    <property type="protein sequence ID" value="KRH55346"/>
    <property type="gene ID" value="GLYMA_06G248000"/>
</dbReference>
<evidence type="ECO:0000313" key="2">
    <source>
        <dbReference type="EMBL" id="KRH55346.2"/>
    </source>
</evidence>
<accession>A0A0R0JRC0</accession>
<protein>
    <submittedName>
        <fullName evidence="2 3">Uncharacterized protein</fullName>
    </submittedName>
</protein>
<keyword evidence="1" id="KW-1133">Transmembrane helix</keyword>
<reference evidence="2" key="3">
    <citation type="submission" date="2018-07" db="EMBL/GenBank/DDBJ databases">
        <title>WGS assembly of Glycine max.</title>
        <authorList>
            <person name="Schmutz J."/>
            <person name="Cannon S."/>
            <person name="Schlueter J."/>
            <person name="Ma J."/>
            <person name="Mitros T."/>
            <person name="Nelson W."/>
            <person name="Hyten D."/>
            <person name="Song Q."/>
            <person name="Thelen J."/>
            <person name="Cheng J."/>
            <person name="Xu D."/>
            <person name="Hellsten U."/>
            <person name="May G."/>
            <person name="Yu Y."/>
            <person name="Sakurai T."/>
            <person name="Umezawa T."/>
            <person name="Bhattacharyya M."/>
            <person name="Sandhu D."/>
            <person name="Valliyodan B."/>
            <person name="Lindquist E."/>
            <person name="Peto M."/>
            <person name="Grant D."/>
            <person name="Shu S."/>
            <person name="Goodstein D."/>
            <person name="Barry K."/>
            <person name="Futrell-Griggs M."/>
            <person name="Abernathy B."/>
            <person name="Du J."/>
            <person name="Tian Z."/>
            <person name="Zhu L."/>
            <person name="Gill N."/>
            <person name="Joshi T."/>
            <person name="Libault M."/>
            <person name="Sethuraman A."/>
            <person name="Zhang X."/>
            <person name="Shinozaki K."/>
            <person name="Nguyen H."/>
            <person name="Wing R."/>
            <person name="Cregan P."/>
            <person name="Specht J."/>
            <person name="Grimwood J."/>
            <person name="Rokhsar D."/>
            <person name="Stacey G."/>
            <person name="Shoemaker R."/>
            <person name="Jackson S."/>
        </authorList>
    </citation>
    <scope>NUCLEOTIDE SEQUENCE</scope>
    <source>
        <tissue evidence="2">Callus</tissue>
    </source>
</reference>
<proteinExistence type="predicted"/>
<dbReference type="Proteomes" id="UP000008827">
    <property type="component" value="Chromosome 6"/>
</dbReference>
<name>A0A0R0JRC0_SOYBN</name>
<evidence type="ECO:0000256" key="1">
    <source>
        <dbReference type="SAM" id="Phobius"/>
    </source>
</evidence>
<keyword evidence="1" id="KW-0472">Membrane</keyword>
<sequence length="96" mass="11137">MLRILFSFFAPPCPRSFHTLFLPLNPHLLATLFHTHLRLITLLSLLCACVNLAIFNLIKEIHGYALIIIISGPSGVDRDAFITPHYYELHWREKWP</sequence>
<dbReference type="EMBL" id="CM000839">
    <property type="protein sequence ID" value="KRH55346.2"/>
    <property type="molecule type" value="Genomic_DNA"/>
</dbReference>
<feature type="transmembrane region" description="Helical" evidence="1">
    <location>
        <begin position="39"/>
        <end position="58"/>
    </location>
</feature>
<keyword evidence="1" id="KW-0812">Transmembrane</keyword>
<evidence type="ECO:0000313" key="3">
    <source>
        <dbReference type="EnsemblPlants" id="KRH55346"/>
    </source>
</evidence>
<dbReference type="AlphaFoldDB" id="A0A0R0JRC0"/>
<dbReference type="InParanoid" id="A0A0R0JRC0"/>
<dbReference type="EnsemblPlants" id="KRH55346">
    <property type="protein sequence ID" value="KRH55346"/>
    <property type="gene ID" value="GLYMA_06G248000"/>
</dbReference>